<evidence type="ECO:0000313" key="1">
    <source>
        <dbReference type="EMBL" id="SFY41632.1"/>
    </source>
</evidence>
<gene>
    <name evidence="1" type="ORF">SAMN02787144_102823</name>
</gene>
<organism evidence="1 2">
    <name type="scientific">Streptomyces atratus</name>
    <dbReference type="NCBI Taxonomy" id="1893"/>
    <lineage>
        <taxon>Bacteria</taxon>
        <taxon>Bacillati</taxon>
        <taxon>Actinomycetota</taxon>
        <taxon>Actinomycetes</taxon>
        <taxon>Kitasatosporales</taxon>
        <taxon>Streptomycetaceae</taxon>
        <taxon>Streptomyces</taxon>
    </lineage>
</organism>
<sequence length="48" mass="5265">MPGLQLILCAQPTVSPKVYRFDETDQHLSIFSETRPNSGETGQSADAQ</sequence>
<protein>
    <submittedName>
        <fullName evidence="1">Uncharacterized protein</fullName>
    </submittedName>
</protein>
<dbReference type="EMBL" id="FPJO01000028">
    <property type="protein sequence ID" value="SFY41632.1"/>
    <property type="molecule type" value="Genomic_DNA"/>
</dbReference>
<proteinExistence type="predicted"/>
<name>A0A1K2F373_STRAR</name>
<accession>A0A1K2F373</accession>
<dbReference type="AlphaFoldDB" id="A0A1K2F373"/>
<dbReference type="Proteomes" id="UP000181909">
    <property type="component" value="Unassembled WGS sequence"/>
</dbReference>
<reference evidence="1 2" key="1">
    <citation type="submission" date="2016-11" db="EMBL/GenBank/DDBJ databases">
        <authorList>
            <person name="Jaros S."/>
            <person name="Januszkiewicz K."/>
            <person name="Wedrychowicz H."/>
        </authorList>
    </citation>
    <scope>NUCLEOTIDE SEQUENCE [LARGE SCALE GENOMIC DNA]</scope>
    <source>
        <strain evidence="1 2">OK807</strain>
    </source>
</reference>
<evidence type="ECO:0000313" key="2">
    <source>
        <dbReference type="Proteomes" id="UP000181909"/>
    </source>
</evidence>